<protein>
    <submittedName>
        <fullName evidence="4">Glycosyl transferases group 1</fullName>
    </submittedName>
</protein>
<organism evidence="4 5">
    <name type="scientific">Roseivivax jejudonensis</name>
    <dbReference type="NCBI Taxonomy" id="1529041"/>
    <lineage>
        <taxon>Bacteria</taxon>
        <taxon>Pseudomonadati</taxon>
        <taxon>Pseudomonadota</taxon>
        <taxon>Alphaproteobacteria</taxon>
        <taxon>Rhodobacterales</taxon>
        <taxon>Roseobacteraceae</taxon>
        <taxon>Roseivivax</taxon>
    </lineage>
</organism>
<keyword evidence="3 4" id="KW-0808">Transferase</keyword>
<proteinExistence type="inferred from homology"/>
<evidence type="ECO:0000256" key="1">
    <source>
        <dbReference type="ARBA" id="ARBA00009481"/>
    </source>
</evidence>
<dbReference type="PANTHER" id="PTHR12526">
    <property type="entry name" value="GLYCOSYLTRANSFERASE"/>
    <property type="match status" value="1"/>
</dbReference>
<dbReference type="PANTHER" id="PTHR12526:SF640">
    <property type="entry name" value="COLANIC ACID BIOSYNTHESIS GLYCOSYLTRANSFERASE WCAL-RELATED"/>
    <property type="match status" value="1"/>
</dbReference>
<evidence type="ECO:0000256" key="3">
    <source>
        <dbReference type="ARBA" id="ARBA00022679"/>
    </source>
</evidence>
<evidence type="ECO:0000313" key="5">
    <source>
        <dbReference type="Proteomes" id="UP000193570"/>
    </source>
</evidence>
<comment type="similarity">
    <text evidence="1">Belongs to the glycosyltransferase group 1 family. Glycosyltransferase 4 subfamily.</text>
</comment>
<name>A0A1X6Y5V3_9RHOB</name>
<dbReference type="GO" id="GO:0016757">
    <property type="term" value="F:glycosyltransferase activity"/>
    <property type="evidence" value="ECO:0007669"/>
    <property type="project" value="UniProtKB-KW"/>
</dbReference>
<evidence type="ECO:0000256" key="2">
    <source>
        <dbReference type="ARBA" id="ARBA00022676"/>
    </source>
</evidence>
<keyword evidence="5" id="KW-1185">Reference proteome</keyword>
<dbReference type="AlphaFoldDB" id="A0A1X6Y5V3"/>
<dbReference type="Pfam" id="PF13692">
    <property type="entry name" value="Glyco_trans_1_4"/>
    <property type="match status" value="1"/>
</dbReference>
<keyword evidence="2" id="KW-0328">Glycosyltransferase</keyword>
<evidence type="ECO:0000313" key="4">
    <source>
        <dbReference type="EMBL" id="SLN11558.1"/>
    </source>
</evidence>
<sequence>MIPSGFLLVSPGPVDGYPPVQYQARLLANAGYEVELVTLPLNAGREGTFFAHRGVRITCLPGRLLTPGRTALRLLALVRSVAAARLRLGRARSVEICYDPIGVWISDLTPRKPAVRVAHFHELLRDAPMHLERRLPRAIAGFDHVVVPDAGRARHTQDKLELPRLPLVIENYPLRAHALPDRPVRKDGFEVVYCGSLGLSQKLDAVIQSIPAWPAHATLVLIGDDTRPIAKRLRAMAEELDVSDRVTFLGWMDLPQAEERMAWADLGIALLDSKSIQWRTALGASNKRYLFMKAGLPQIGDTNPGVPELIESNGIGACVTDHDPAQIAAQVAAYAADPSRCRAEGMRAFDLHRGVYNYDAAFRRLLDLWNTPLEAGHETALHI</sequence>
<dbReference type="SUPFAM" id="SSF53756">
    <property type="entry name" value="UDP-Glycosyltransferase/glycogen phosphorylase"/>
    <property type="match status" value="1"/>
</dbReference>
<gene>
    <name evidence="4" type="ORF">ROJ8625_00274</name>
</gene>
<reference evidence="4 5" key="1">
    <citation type="submission" date="2017-03" db="EMBL/GenBank/DDBJ databases">
        <authorList>
            <person name="Afonso C.L."/>
            <person name="Miller P.J."/>
            <person name="Scott M.A."/>
            <person name="Spackman E."/>
            <person name="Goraichik I."/>
            <person name="Dimitrov K.M."/>
            <person name="Suarez D.L."/>
            <person name="Swayne D.E."/>
        </authorList>
    </citation>
    <scope>NUCLEOTIDE SEQUENCE [LARGE SCALE GENOMIC DNA]</scope>
    <source>
        <strain evidence="4 5">CECT 8625</strain>
    </source>
</reference>
<accession>A0A1X6Y5V3</accession>
<dbReference type="Proteomes" id="UP000193570">
    <property type="component" value="Unassembled WGS sequence"/>
</dbReference>
<dbReference type="Gene3D" id="3.40.50.2000">
    <property type="entry name" value="Glycogen Phosphorylase B"/>
    <property type="match status" value="1"/>
</dbReference>
<dbReference type="EMBL" id="FWFK01000001">
    <property type="protein sequence ID" value="SLN11558.1"/>
    <property type="molecule type" value="Genomic_DNA"/>
</dbReference>